<evidence type="ECO:0000256" key="4">
    <source>
        <dbReference type="ARBA" id="ARBA00022989"/>
    </source>
</evidence>
<dbReference type="Proteomes" id="UP000325517">
    <property type="component" value="Chromosome"/>
</dbReference>
<comment type="similarity">
    <text evidence="6">Belongs to the TVP38/TMEM64 family.</text>
</comment>
<dbReference type="InterPro" id="IPR015414">
    <property type="entry name" value="TMEM64"/>
</dbReference>
<sequence length="225" mass="26045">MRKIINNLAKKQWIIWGALLLIALFFVMNRELITLLFDGNIEAVQSFLKKNMGYALFFLFLVMLIQNSFTIFPLILVITINITLFGFVNGFLWSWLTSILASLIVYYSVRYIFQETIMEKFHPKVIEELDTNGFAYVFQARIFPFVPTSLVNILAGLSTIRVLPYLLATTIGNFLYFFVLALIPAGILSADWNEYVIWIIIVAAILLYYLIKKKRKSIKDIDTID</sequence>
<feature type="transmembrane region" description="Helical" evidence="6">
    <location>
        <begin position="162"/>
        <end position="183"/>
    </location>
</feature>
<keyword evidence="4 6" id="KW-1133">Transmembrane helix</keyword>
<feature type="transmembrane region" description="Helical" evidence="6">
    <location>
        <begin position="92"/>
        <end position="113"/>
    </location>
</feature>
<feature type="domain" description="VTT" evidence="7">
    <location>
        <begin position="76"/>
        <end position="182"/>
    </location>
</feature>
<dbReference type="GO" id="GO:0005886">
    <property type="term" value="C:plasma membrane"/>
    <property type="evidence" value="ECO:0007669"/>
    <property type="project" value="UniProtKB-SubCell"/>
</dbReference>
<feature type="transmembrane region" description="Helical" evidence="6">
    <location>
        <begin position="12"/>
        <end position="33"/>
    </location>
</feature>
<dbReference type="PANTHER" id="PTHR12677">
    <property type="entry name" value="GOLGI APPARATUS MEMBRANE PROTEIN TVP38-RELATED"/>
    <property type="match status" value="1"/>
</dbReference>
<organism evidence="8 9">
    <name type="scientific">Psychrobacillus glaciei</name>
    <dbReference type="NCBI Taxonomy" id="2283160"/>
    <lineage>
        <taxon>Bacteria</taxon>
        <taxon>Bacillati</taxon>
        <taxon>Bacillota</taxon>
        <taxon>Bacilli</taxon>
        <taxon>Bacillales</taxon>
        <taxon>Bacillaceae</taxon>
        <taxon>Psychrobacillus</taxon>
    </lineage>
</organism>
<proteinExistence type="inferred from homology"/>
<keyword evidence="9" id="KW-1185">Reference proteome</keyword>
<keyword evidence="3 6" id="KW-0812">Transmembrane</keyword>
<keyword evidence="2 6" id="KW-1003">Cell membrane</keyword>
<comment type="subcellular location">
    <subcellularLocation>
        <location evidence="1 6">Cell membrane</location>
        <topology evidence="1 6">Multi-pass membrane protein</topology>
    </subcellularLocation>
</comment>
<feature type="transmembrane region" description="Helical" evidence="6">
    <location>
        <begin position="195"/>
        <end position="211"/>
    </location>
</feature>
<evidence type="ECO:0000256" key="2">
    <source>
        <dbReference type="ARBA" id="ARBA00022475"/>
    </source>
</evidence>
<dbReference type="InterPro" id="IPR032816">
    <property type="entry name" value="VTT_dom"/>
</dbReference>
<dbReference type="AlphaFoldDB" id="A0A5J6SIV8"/>
<dbReference type="KEGG" id="psyo:PB01_02480"/>
<evidence type="ECO:0000313" key="9">
    <source>
        <dbReference type="Proteomes" id="UP000325517"/>
    </source>
</evidence>
<dbReference type="RefSeq" id="WP_151698712.1">
    <property type="nucleotide sequence ID" value="NZ_CP031223.1"/>
</dbReference>
<feature type="transmembrane region" description="Helical" evidence="6">
    <location>
        <begin position="133"/>
        <end position="155"/>
    </location>
</feature>
<evidence type="ECO:0000256" key="3">
    <source>
        <dbReference type="ARBA" id="ARBA00022692"/>
    </source>
</evidence>
<feature type="transmembrane region" description="Helical" evidence="6">
    <location>
        <begin position="53"/>
        <end position="80"/>
    </location>
</feature>
<evidence type="ECO:0000256" key="1">
    <source>
        <dbReference type="ARBA" id="ARBA00004651"/>
    </source>
</evidence>
<accession>A0A5J6SIV8</accession>
<protein>
    <recommendedName>
        <fullName evidence="6">TVP38/TMEM64 family membrane protein</fullName>
    </recommendedName>
</protein>
<dbReference type="OrthoDB" id="9812980at2"/>
<reference evidence="8 9" key="1">
    <citation type="submission" date="2018-07" db="EMBL/GenBank/DDBJ databases">
        <title>Complete genome sequence of Psychrobacillus sp. PB01, isolated from iceberg, and comparative genome analysis of Psychrobacillus strains.</title>
        <authorList>
            <person name="Lee P.C."/>
        </authorList>
    </citation>
    <scope>NUCLEOTIDE SEQUENCE [LARGE SCALE GENOMIC DNA]</scope>
    <source>
        <strain evidence="8 9">PB01</strain>
    </source>
</reference>
<dbReference type="PANTHER" id="PTHR12677:SF55">
    <property type="entry name" value="UNDECAPRENYL PHOSPHATE TRANSPORTER SAOUHSC_00901-RELATED"/>
    <property type="match status" value="1"/>
</dbReference>
<keyword evidence="5 6" id="KW-0472">Membrane</keyword>
<evidence type="ECO:0000259" key="7">
    <source>
        <dbReference type="Pfam" id="PF09335"/>
    </source>
</evidence>
<evidence type="ECO:0000256" key="5">
    <source>
        <dbReference type="ARBA" id="ARBA00023136"/>
    </source>
</evidence>
<name>A0A5J6SIV8_9BACI</name>
<gene>
    <name evidence="8" type="ORF">PB01_02480</name>
</gene>
<dbReference type="EMBL" id="CP031223">
    <property type="protein sequence ID" value="QFF97768.1"/>
    <property type="molecule type" value="Genomic_DNA"/>
</dbReference>
<evidence type="ECO:0000313" key="8">
    <source>
        <dbReference type="EMBL" id="QFF97768.1"/>
    </source>
</evidence>
<evidence type="ECO:0000256" key="6">
    <source>
        <dbReference type="RuleBase" id="RU366058"/>
    </source>
</evidence>
<dbReference type="Pfam" id="PF09335">
    <property type="entry name" value="VTT_dom"/>
    <property type="match status" value="1"/>
</dbReference>